<dbReference type="Proteomes" id="UP001590951">
    <property type="component" value="Unassembled WGS sequence"/>
</dbReference>
<dbReference type="EMBL" id="JBHFEH010000033">
    <property type="protein sequence ID" value="KAL2051693.1"/>
    <property type="molecule type" value="Genomic_DNA"/>
</dbReference>
<name>A0ABR4B2R7_9LECA</name>
<protein>
    <submittedName>
        <fullName evidence="1">Uncharacterized protein</fullName>
    </submittedName>
</protein>
<sequence>MNLPTRLRKFILIATAHLNDYADTFNQPHASTTSLASAQQASPWTTVRYEDIYFGTIEVFDGLDTSLPYPSTTTRTPASVISIVSKSSKSAAAAAAAFAATKASLESATLSLLASLSSASVAAAAAPSETATTVSYYPGPMGSGPISVATGSTSPVPNLAACRTAMDLDRCILSAESAFLLTGGQGLSSASGISSEGTATTGTLVSVAPTTVTMPYLGAVVAKGKATFVVGGEESGGGKE</sequence>
<organism evidence="1 2">
    <name type="scientific">Lepraria finkii</name>
    <dbReference type="NCBI Taxonomy" id="1340010"/>
    <lineage>
        <taxon>Eukaryota</taxon>
        <taxon>Fungi</taxon>
        <taxon>Dikarya</taxon>
        <taxon>Ascomycota</taxon>
        <taxon>Pezizomycotina</taxon>
        <taxon>Lecanoromycetes</taxon>
        <taxon>OSLEUM clade</taxon>
        <taxon>Lecanoromycetidae</taxon>
        <taxon>Lecanorales</taxon>
        <taxon>Lecanorineae</taxon>
        <taxon>Stereocaulaceae</taxon>
        <taxon>Lepraria</taxon>
    </lineage>
</organism>
<keyword evidence="2" id="KW-1185">Reference proteome</keyword>
<gene>
    <name evidence="1" type="ORF">ABVK25_008107</name>
</gene>
<reference evidence="1 2" key="1">
    <citation type="submission" date="2024-09" db="EMBL/GenBank/DDBJ databases">
        <title>Rethinking Asexuality: The Enigmatic Case of Functional Sexual Genes in Lepraria (Stereocaulaceae).</title>
        <authorList>
            <person name="Doellman M."/>
            <person name="Sun Y."/>
            <person name="Barcenas-Pena A."/>
            <person name="Lumbsch H.T."/>
            <person name="Grewe F."/>
        </authorList>
    </citation>
    <scope>NUCLEOTIDE SEQUENCE [LARGE SCALE GENOMIC DNA]</scope>
    <source>
        <strain evidence="1 2">Grewe 0041</strain>
    </source>
</reference>
<accession>A0ABR4B2R7</accession>
<proteinExistence type="predicted"/>
<comment type="caution">
    <text evidence="1">The sequence shown here is derived from an EMBL/GenBank/DDBJ whole genome shotgun (WGS) entry which is preliminary data.</text>
</comment>
<evidence type="ECO:0000313" key="2">
    <source>
        <dbReference type="Proteomes" id="UP001590951"/>
    </source>
</evidence>
<evidence type="ECO:0000313" key="1">
    <source>
        <dbReference type="EMBL" id="KAL2051693.1"/>
    </source>
</evidence>